<keyword evidence="4" id="KW-0808">Transferase</keyword>
<dbReference type="RefSeq" id="WP_193924937.1">
    <property type="nucleotide sequence ID" value="NZ_JADEWL010000163.1"/>
</dbReference>
<keyword evidence="7" id="KW-0862">Zinc</keyword>
<evidence type="ECO:0000313" key="13">
    <source>
        <dbReference type="Proteomes" id="UP000620559"/>
    </source>
</evidence>
<gene>
    <name evidence="12" type="primary">pgeF</name>
    <name evidence="12" type="ORF">IQ247_27665</name>
</gene>
<keyword evidence="13" id="KW-1185">Reference proteome</keyword>
<sequence length="269" mass="29709">MHTWHWHSWQELPYLSCSLLSQFAHGFFTQQFSSHSLEDMTKILHQEASVYRLKQVHGNEVLTPREIEHKLSLGGDEVEQVGDTILAKADGLIGEQPLQAVWTASADCTPALIGDVKTGLVAAIHAGWRGTAKKIIPQAISRMQSQGSKLQDLRIAMGPAISGEVYQVSEDVAVQLASTLIPEEDEKTIINALQELDNSPLFPDSEPGKVRIDVRQVSALQMEQLGISPEQISLAPYCTYQNPENFFSHRRAKQGKVQWSGIVSMGNGV</sequence>
<dbReference type="NCBIfam" id="TIGR00726">
    <property type="entry name" value="peptidoglycan editing factor PgeF"/>
    <property type="match status" value="1"/>
</dbReference>
<dbReference type="InterPro" id="IPR003730">
    <property type="entry name" value="Cu_polyphenol_OxRdtase"/>
</dbReference>
<evidence type="ECO:0000256" key="8">
    <source>
        <dbReference type="ARBA" id="ARBA00047989"/>
    </source>
</evidence>
<accession>A0A8J7F8U3</accession>
<organism evidence="12 13">
    <name type="scientific">Plectonema cf. radiosum LEGE 06105</name>
    <dbReference type="NCBI Taxonomy" id="945769"/>
    <lineage>
        <taxon>Bacteria</taxon>
        <taxon>Bacillati</taxon>
        <taxon>Cyanobacteriota</taxon>
        <taxon>Cyanophyceae</taxon>
        <taxon>Oscillatoriophycideae</taxon>
        <taxon>Oscillatoriales</taxon>
        <taxon>Microcoleaceae</taxon>
        <taxon>Plectonema</taxon>
    </lineage>
</organism>
<comment type="catalytic activity">
    <reaction evidence="10">
        <text>S-methyl-5'-thioadenosine + phosphate = 5-(methylsulfanyl)-alpha-D-ribose 1-phosphate + adenine</text>
        <dbReference type="Rhea" id="RHEA:11852"/>
        <dbReference type="ChEBI" id="CHEBI:16708"/>
        <dbReference type="ChEBI" id="CHEBI:17509"/>
        <dbReference type="ChEBI" id="CHEBI:43474"/>
        <dbReference type="ChEBI" id="CHEBI:58533"/>
        <dbReference type="EC" id="2.4.2.28"/>
    </reaction>
    <physiologicalReaction direction="left-to-right" evidence="10">
        <dbReference type="Rhea" id="RHEA:11853"/>
    </physiologicalReaction>
</comment>
<evidence type="ECO:0000313" key="12">
    <source>
        <dbReference type="EMBL" id="MBE9216395.1"/>
    </source>
</evidence>
<comment type="function">
    <text evidence="2">Purine nucleoside enzyme that catalyzes the phosphorolysis of adenosine and inosine nucleosides, yielding D-ribose 1-phosphate and the respective free bases, adenine and hypoxanthine. Also catalyzes the phosphorolysis of S-methyl-5'-thioadenosine into adenine and S-methyl-5-thio-alpha-D-ribose 1-phosphate. Also has adenosine deaminase activity.</text>
</comment>
<dbReference type="EMBL" id="JADEWL010000163">
    <property type="protein sequence ID" value="MBE9216395.1"/>
    <property type="molecule type" value="Genomic_DNA"/>
</dbReference>
<protein>
    <recommendedName>
        <fullName evidence="11">Purine nucleoside phosphorylase</fullName>
    </recommendedName>
</protein>
<evidence type="ECO:0000256" key="7">
    <source>
        <dbReference type="ARBA" id="ARBA00022833"/>
    </source>
</evidence>
<dbReference type="GO" id="GO:0016787">
    <property type="term" value="F:hydrolase activity"/>
    <property type="evidence" value="ECO:0007669"/>
    <property type="project" value="UniProtKB-KW"/>
</dbReference>
<name>A0A8J7F8U3_9CYAN</name>
<dbReference type="PANTHER" id="PTHR30616:SF2">
    <property type="entry name" value="PURINE NUCLEOSIDE PHOSPHORYLASE LACC1"/>
    <property type="match status" value="1"/>
</dbReference>
<dbReference type="CDD" id="cd16833">
    <property type="entry name" value="YfiH"/>
    <property type="match status" value="1"/>
</dbReference>
<dbReference type="Pfam" id="PF02578">
    <property type="entry name" value="Cu-oxidase_4"/>
    <property type="match status" value="1"/>
</dbReference>
<evidence type="ECO:0000256" key="2">
    <source>
        <dbReference type="ARBA" id="ARBA00003215"/>
    </source>
</evidence>
<keyword evidence="6" id="KW-0378">Hydrolase</keyword>
<comment type="catalytic activity">
    <reaction evidence="1">
        <text>inosine + phosphate = alpha-D-ribose 1-phosphate + hypoxanthine</text>
        <dbReference type="Rhea" id="RHEA:27646"/>
        <dbReference type="ChEBI" id="CHEBI:17368"/>
        <dbReference type="ChEBI" id="CHEBI:17596"/>
        <dbReference type="ChEBI" id="CHEBI:43474"/>
        <dbReference type="ChEBI" id="CHEBI:57720"/>
        <dbReference type="EC" id="2.4.2.1"/>
    </reaction>
    <physiologicalReaction direction="left-to-right" evidence="1">
        <dbReference type="Rhea" id="RHEA:27647"/>
    </physiologicalReaction>
</comment>
<evidence type="ECO:0000256" key="9">
    <source>
        <dbReference type="ARBA" id="ARBA00048968"/>
    </source>
</evidence>
<dbReference type="SUPFAM" id="SSF64438">
    <property type="entry name" value="CNF1/YfiH-like putative cysteine hydrolases"/>
    <property type="match status" value="1"/>
</dbReference>
<dbReference type="InterPro" id="IPR011324">
    <property type="entry name" value="Cytotoxic_necrot_fac-like_cat"/>
</dbReference>
<dbReference type="GO" id="GO:0017061">
    <property type="term" value="F:S-methyl-5-thioadenosine phosphorylase activity"/>
    <property type="evidence" value="ECO:0007669"/>
    <property type="project" value="UniProtKB-EC"/>
</dbReference>
<evidence type="ECO:0000256" key="5">
    <source>
        <dbReference type="ARBA" id="ARBA00022723"/>
    </source>
</evidence>
<dbReference type="PANTHER" id="PTHR30616">
    <property type="entry name" value="UNCHARACTERIZED PROTEIN YFIH"/>
    <property type="match status" value="1"/>
</dbReference>
<evidence type="ECO:0000256" key="6">
    <source>
        <dbReference type="ARBA" id="ARBA00022801"/>
    </source>
</evidence>
<proteinExistence type="inferred from homology"/>
<dbReference type="Gene3D" id="3.60.140.10">
    <property type="entry name" value="CNF1/YfiH-like putative cysteine hydrolases"/>
    <property type="match status" value="1"/>
</dbReference>
<evidence type="ECO:0000256" key="4">
    <source>
        <dbReference type="ARBA" id="ARBA00022679"/>
    </source>
</evidence>
<comment type="caution">
    <text evidence="12">The sequence shown here is derived from an EMBL/GenBank/DDBJ whole genome shotgun (WGS) entry which is preliminary data.</text>
</comment>
<keyword evidence="5" id="KW-0479">Metal-binding</keyword>
<comment type="catalytic activity">
    <reaction evidence="8">
        <text>adenosine + H2O + H(+) = inosine + NH4(+)</text>
        <dbReference type="Rhea" id="RHEA:24408"/>
        <dbReference type="ChEBI" id="CHEBI:15377"/>
        <dbReference type="ChEBI" id="CHEBI:15378"/>
        <dbReference type="ChEBI" id="CHEBI:16335"/>
        <dbReference type="ChEBI" id="CHEBI:17596"/>
        <dbReference type="ChEBI" id="CHEBI:28938"/>
        <dbReference type="EC" id="3.5.4.4"/>
    </reaction>
    <physiologicalReaction direction="left-to-right" evidence="8">
        <dbReference type="Rhea" id="RHEA:24409"/>
    </physiologicalReaction>
</comment>
<evidence type="ECO:0000256" key="1">
    <source>
        <dbReference type="ARBA" id="ARBA00000553"/>
    </source>
</evidence>
<dbReference type="InterPro" id="IPR038371">
    <property type="entry name" value="Cu_polyphenol_OxRdtase_sf"/>
</dbReference>
<dbReference type="AlphaFoldDB" id="A0A8J7F8U3"/>
<dbReference type="Proteomes" id="UP000620559">
    <property type="component" value="Unassembled WGS sequence"/>
</dbReference>
<evidence type="ECO:0000256" key="11">
    <source>
        <dbReference type="RuleBase" id="RU361274"/>
    </source>
</evidence>
<reference evidence="12" key="1">
    <citation type="submission" date="2020-10" db="EMBL/GenBank/DDBJ databases">
        <authorList>
            <person name="Castelo-Branco R."/>
            <person name="Eusebio N."/>
            <person name="Adriana R."/>
            <person name="Vieira A."/>
            <person name="Brugerolle De Fraissinette N."/>
            <person name="Rezende De Castro R."/>
            <person name="Schneider M.P."/>
            <person name="Vasconcelos V."/>
            <person name="Leao P.N."/>
        </authorList>
    </citation>
    <scope>NUCLEOTIDE SEQUENCE</scope>
    <source>
        <strain evidence="12">LEGE 06105</strain>
    </source>
</reference>
<dbReference type="GO" id="GO:0005507">
    <property type="term" value="F:copper ion binding"/>
    <property type="evidence" value="ECO:0007669"/>
    <property type="project" value="TreeGrafter"/>
</dbReference>
<comment type="catalytic activity">
    <reaction evidence="9">
        <text>adenosine + phosphate = alpha-D-ribose 1-phosphate + adenine</text>
        <dbReference type="Rhea" id="RHEA:27642"/>
        <dbReference type="ChEBI" id="CHEBI:16335"/>
        <dbReference type="ChEBI" id="CHEBI:16708"/>
        <dbReference type="ChEBI" id="CHEBI:43474"/>
        <dbReference type="ChEBI" id="CHEBI:57720"/>
        <dbReference type="EC" id="2.4.2.1"/>
    </reaction>
    <physiologicalReaction direction="left-to-right" evidence="9">
        <dbReference type="Rhea" id="RHEA:27643"/>
    </physiologicalReaction>
</comment>
<comment type="similarity">
    <text evidence="3 11">Belongs to the purine nucleoside phosphorylase YfiH/LACC1 family.</text>
</comment>
<evidence type="ECO:0000256" key="3">
    <source>
        <dbReference type="ARBA" id="ARBA00007353"/>
    </source>
</evidence>
<evidence type="ECO:0000256" key="10">
    <source>
        <dbReference type="ARBA" id="ARBA00049893"/>
    </source>
</evidence>